<dbReference type="InterPro" id="IPR029060">
    <property type="entry name" value="PIN-like_dom_sf"/>
</dbReference>
<proteinExistence type="predicted"/>
<feature type="domain" description="PIN" evidence="1">
    <location>
        <begin position="3"/>
        <end position="123"/>
    </location>
</feature>
<keyword evidence="3" id="KW-1185">Reference proteome</keyword>
<accession>A0A2T1C9L1</accession>
<sequence>MKILLDTQCWLWWFSEPDRLTERAIAQIVDETNEVWLSVASIWEIGIKVAMGKLVLPEATDSYIASRMVDLGARSLEITASHALQASALPLYHLDPFDRILIAQAQIEDMTLMSADSTLNQYDVSFLWAGSY</sequence>
<name>A0A2T1C9L1_9CYAN</name>
<dbReference type="InterPro" id="IPR052919">
    <property type="entry name" value="TA_system_RNase"/>
</dbReference>
<dbReference type="RefSeq" id="WP_106286954.1">
    <property type="nucleotide sequence ID" value="NZ_CAWNTC010000143.1"/>
</dbReference>
<dbReference type="PANTHER" id="PTHR36173">
    <property type="entry name" value="RIBONUCLEASE VAPC16-RELATED"/>
    <property type="match status" value="1"/>
</dbReference>
<dbReference type="SUPFAM" id="SSF88723">
    <property type="entry name" value="PIN domain-like"/>
    <property type="match status" value="1"/>
</dbReference>
<gene>
    <name evidence="2" type="ORF">C7B64_01805</name>
</gene>
<dbReference type="Gene3D" id="3.40.50.1010">
    <property type="entry name" value="5'-nuclease"/>
    <property type="match status" value="1"/>
</dbReference>
<evidence type="ECO:0000313" key="2">
    <source>
        <dbReference type="EMBL" id="PSB04848.1"/>
    </source>
</evidence>
<dbReference type="Proteomes" id="UP000238762">
    <property type="component" value="Unassembled WGS sequence"/>
</dbReference>
<protein>
    <submittedName>
        <fullName evidence="2">PIN domain nuclease</fullName>
    </submittedName>
</protein>
<evidence type="ECO:0000259" key="1">
    <source>
        <dbReference type="Pfam" id="PF01850"/>
    </source>
</evidence>
<dbReference type="AlphaFoldDB" id="A0A2T1C9L1"/>
<dbReference type="CDD" id="cd09872">
    <property type="entry name" value="PIN_Sll0205-like"/>
    <property type="match status" value="1"/>
</dbReference>
<dbReference type="OrthoDB" id="9798990at2"/>
<dbReference type="InterPro" id="IPR002716">
    <property type="entry name" value="PIN_dom"/>
</dbReference>
<reference evidence="2 3" key="1">
    <citation type="submission" date="2018-02" db="EMBL/GenBank/DDBJ databases">
        <authorList>
            <person name="Cohen D.B."/>
            <person name="Kent A.D."/>
        </authorList>
    </citation>
    <scope>NUCLEOTIDE SEQUENCE [LARGE SCALE GENOMIC DNA]</scope>
    <source>
        <strain evidence="2 3">CCAP 1448/3</strain>
    </source>
</reference>
<evidence type="ECO:0000313" key="3">
    <source>
        <dbReference type="Proteomes" id="UP000238762"/>
    </source>
</evidence>
<dbReference type="InterPro" id="IPR041705">
    <property type="entry name" value="PIN_Sll0205"/>
</dbReference>
<organism evidence="2 3">
    <name type="scientific">Merismopedia glauca CCAP 1448/3</name>
    <dbReference type="NCBI Taxonomy" id="1296344"/>
    <lineage>
        <taxon>Bacteria</taxon>
        <taxon>Bacillati</taxon>
        <taxon>Cyanobacteriota</taxon>
        <taxon>Cyanophyceae</taxon>
        <taxon>Synechococcales</taxon>
        <taxon>Merismopediaceae</taxon>
        <taxon>Merismopedia</taxon>
    </lineage>
</organism>
<dbReference type="PANTHER" id="PTHR36173:SF2">
    <property type="entry name" value="RIBONUCLEASE VAPC16"/>
    <property type="match status" value="1"/>
</dbReference>
<comment type="caution">
    <text evidence="2">The sequence shown here is derived from an EMBL/GenBank/DDBJ whole genome shotgun (WGS) entry which is preliminary data.</text>
</comment>
<dbReference type="Pfam" id="PF01850">
    <property type="entry name" value="PIN"/>
    <property type="match status" value="1"/>
</dbReference>
<dbReference type="EMBL" id="PVWJ01000006">
    <property type="protein sequence ID" value="PSB04848.1"/>
    <property type="molecule type" value="Genomic_DNA"/>
</dbReference>
<reference evidence="2 3" key="2">
    <citation type="submission" date="2018-03" db="EMBL/GenBank/DDBJ databases">
        <title>The ancient ancestry and fast evolution of plastids.</title>
        <authorList>
            <person name="Moore K.R."/>
            <person name="Magnabosco C."/>
            <person name="Momper L."/>
            <person name="Gold D.A."/>
            <person name="Bosak T."/>
            <person name="Fournier G.P."/>
        </authorList>
    </citation>
    <scope>NUCLEOTIDE SEQUENCE [LARGE SCALE GENOMIC DNA]</scope>
    <source>
        <strain evidence="2 3">CCAP 1448/3</strain>
    </source>
</reference>